<dbReference type="InterPro" id="IPR012318">
    <property type="entry name" value="HTH_CRP"/>
</dbReference>
<keyword evidence="3" id="KW-0804">Transcription</keyword>
<evidence type="ECO:0000259" key="4">
    <source>
        <dbReference type="SMART" id="SM00418"/>
    </source>
</evidence>
<dbReference type="SMART" id="SM00418">
    <property type="entry name" value="HTH_ARSR"/>
    <property type="match status" value="1"/>
</dbReference>
<evidence type="ECO:0000259" key="5">
    <source>
        <dbReference type="SMART" id="SM00419"/>
    </source>
</evidence>
<dbReference type="InterPro" id="IPR036388">
    <property type="entry name" value="WH-like_DNA-bd_sf"/>
</dbReference>
<dbReference type="SUPFAM" id="SSF46785">
    <property type="entry name" value="Winged helix' DNA-binding domain"/>
    <property type="match status" value="1"/>
</dbReference>
<evidence type="ECO:0000313" key="6">
    <source>
        <dbReference type="EMBL" id="ALC20246.1"/>
    </source>
</evidence>
<evidence type="ECO:0000256" key="2">
    <source>
        <dbReference type="ARBA" id="ARBA00023125"/>
    </source>
</evidence>
<dbReference type="GO" id="GO:0003700">
    <property type="term" value="F:DNA-binding transcription factor activity"/>
    <property type="evidence" value="ECO:0007669"/>
    <property type="project" value="InterPro"/>
</dbReference>
<dbReference type="InterPro" id="IPR001845">
    <property type="entry name" value="HTH_ArsR_DNA-bd_dom"/>
</dbReference>
<feature type="domain" description="HTH crp-type" evidence="5">
    <location>
        <begin position="300"/>
        <end position="348"/>
    </location>
</feature>
<reference evidence="6 7" key="1">
    <citation type="submission" date="2015-08" db="EMBL/GenBank/DDBJ databases">
        <title>Genome sequence of the pristinamycin over-producing bacterium Streptomyces pristinaespiralis HCCB10218.</title>
        <authorList>
            <person name="Tian J."/>
            <person name="Yang J."/>
            <person name="Li L."/>
            <person name="Ruan L."/>
            <person name="Wei W."/>
            <person name="Zheng G."/>
            <person name="Wei Z."/>
            <person name="Yang S."/>
            <person name="Ge M."/>
            <person name="Jiang W."/>
            <person name="Lu Y."/>
        </authorList>
    </citation>
    <scope>NUCLEOTIDE SEQUENCE [LARGE SCALE GENOMIC DNA]</scope>
    <source>
        <strain evidence="6 7">HCCB 10218</strain>
    </source>
</reference>
<dbReference type="InterPro" id="IPR051011">
    <property type="entry name" value="Metal_resp_trans_reg"/>
</dbReference>
<gene>
    <name evidence="6" type="ORF">SPRI_1940</name>
</gene>
<dbReference type="KEGG" id="spri:SPRI_1940"/>
<dbReference type="InterPro" id="IPR036390">
    <property type="entry name" value="WH_DNA-bd_sf"/>
</dbReference>
<proteinExistence type="predicted"/>
<dbReference type="OMA" id="FFCVRAP"/>
<dbReference type="Gene3D" id="1.10.10.10">
    <property type="entry name" value="Winged helix-like DNA-binding domain superfamily/Winged helix DNA-binding domain"/>
    <property type="match status" value="1"/>
</dbReference>
<accession>A0A0M4D821</accession>
<dbReference type="STRING" id="38300.SPRI_1940"/>
<feature type="domain" description="HTH arsR-type" evidence="4">
    <location>
        <begin position="291"/>
        <end position="362"/>
    </location>
</feature>
<evidence type="ECO:0000256" key="1">
    <source>
        <dbReference type="ARBA" id="ARBA00023015"/>
    </source>
</evidence>
<dbReference type="SMART" id="SM00419">
    <property type="entry name" value="HTH_CRP"/>
    <property type="match status" value="1"/>
</dbReference>
<protein>
    <submittedName>
        <fullName evidence="6">ArsR family transcriptional regulator</fullName>
    </submittedName>
</protein>
<evidence type="ECO:0000256" key="3">
    <source>
        <dbReference type="ARBA" id="ARBA00023163"/>
    </source>
</evidence>
<organism evidence="6">
    <name type="scientific">Streptomyces pristinaespiralis</name>
    <dbReference type="NCBI Taxonomy" id="38300"/>
    <lineage>
        <taxon>Bacteria</taxon>
        <taxon>Bacillati</taxon>
        <taxon>Actinomycetota</taxon>
        <taxon>Actinomycetes</taxon>
        <taxon>Kitasatosporales</taxon>
        <taxon>Streptomycetaceae</taxon>
        <taxon>Streptomyces</taxon>
    </lineage>
</organism>
<sequence>MFRHGCAATRDALRLRSAAHGTPVTTGGGPVLRVDFSSGELSRLRVAPGVDPLWETALSLHLLQNRQAALAFDPWRHEARAALARAGLVPATRALMGLCPPSGYFPDFLTPGCGDTDLDTALDRLLATPRRRLAAELSRLYADSGRAVPPGVRPLAEGRPEALRRLAWALRGYYTAAVEPYLSVMRAQAAADRAARADAALVHGAEGLLTGYDELPGWQCASGRLRAPYPVDRELRLEGRSLTLVPAFFCVRAPLALVDEELPPVLVHPLSPEPQWLARARRAEPLSSVAQLIGASRARLLRQLDRPMTTTGIAAALGLAASTASRHVSVLRDAGLLSSHRQGIRVLHRRTRLGDDLLAGAPH</sequence>
<keyword evidence="2" id="KW-0238">DNA-binding</keyword>
<name>A0A0M4D821_STRPR</name>
<dbReference type="PANTHER" id="PTHR43132:SF6">
    <property type="entry name" value="HTH-TYPE TRANSCRIPTIONAL REPRESSOR CZRA"/>
    <property type="match status" value="1"/>
</dbReference>
<dbReference type="PATRIC" id="fig|38300.4.peg.2053"/>
<dbReference type="Proteomes" id="UP000060513">
    <property type="component" value="Chromosome"/>
</dbReference>
<dbReference type="GO" id="GO:0003677">
    <property type="term" value="F:DNA binding"/>
    <property type="evidence" value="ECO:0007669"/>
    <property type="project" value="UniProtKB-KW"/>
</dbReference>
<dbReference type="EMBL" id="CP011340">
    <property type="protein sequence ID" value="ALC20246.1"/>
    <property type="molecule type" value="Genomic_DNA"/>
</dbReference>
<keyword evidence="1" id="KW-0805">Transcription regulation</keyword>
<dbReference type="PANTHER" id="PTHR43132">
    <property type="entry name" value="ARSENICAL RESISTANCE OPERON REPRESSOR ARSR-RELATED"/>
    <property type="match status" value="1"/>
</dbReference>
<evidence type="ECO:0000313" key="7">
    <source>
        <dbReference type="Proteomes" id="UP000060513"/>
    </source>
</evidence>
<dbReference type="Pfam" id="PF12840">
    <property type="entry name" value="HTH_20"/>
    <property type="match status" value="1"/>
</dbReference>
<dbReference type="AlphaFoldDB" id="A0A0M4D821"/>